<keyword evidence="3" id="KW-1185">Reference proteome</keyword>
<dbReference type="AlphaFoldDB" id="A0A1H8APY4"/>
<proteinExistence type="predicted"/>
<protein>
    <submittedName>
        <fullName evidence="2">Uncharacterized protein</fullName>
    </submittedName>
</protein>
<sequence>MDMIHEIFSALIAGFAGIFFVSFIIWMVGLIILLFREMFSPGELVIREYMGKVWKMLLSCFEWVAYAAVFIGPVLMFWTKNYMDYLMVTLAAVLLSAVYLSIRKRTGGFAKGRLRMRKEKEHHGDWR</sequence>
<accession>A0A1H8APY4</accession>
<reference evidence="2 3" key="1">
    <citation type="submission" date="2016-10" db="EMBL/GenBank/DDBJ databases">
        <authorList>
            <person name="de Groot N.N."/>
        </authorList>
    </citation>
    <scope>NUCLEOTIDE SEQUENCE [LARGE SCALE GENOMIC DNA]</scope>
    <source>
        <strain evidence="2 3">DSM 46701</strain>
    </source>
</reference>
<name>A0A1H8APY4_9BACL</name>
<keyword evidence="1" id="KW-1133">Transmembrane helix</keyword>
<keyword evidence="1" id="KW-0812">Transmembrane</keyword>
<feature type="transmembrane region" description="Helical" evidence="1">
    <location>
        <begin position="85"/>
        <end position="102"/>
    </location>
</feature>
<gene>
    <name evidence="2" type="ORF">SAMN05444955_101290</name>
</gene>
<feature type="transmembrane region" description="Helical" evidence="1">
    <location>
        <begin position="12"/>
        <end position="35"/>
    </location>
</feature>
<dbReference type="EMBL" id="FOCQ01000001">
    <property type="protein sequence ID" value="SEM72792.1"/>
    <property type="molecule type" value="Genomic_DNA"/>
</dbReference>
<keyword evidence="1" id="KW-0472">Membrane</keyword>
<feature type="transmembrane region" description="Helical" evidence="1">
    <location>
        <begin position="56"/>
        <end position="79"/>
    </location>
</feature>
<dbReference type="OrthoDB" id="2991025at2"/>
<evidence type="ECO:0000313" key="3">
    <source>
        <dbReference type="Proteomes" id="UP000199695"/>
    </source>
</evidence>
<evidence type="ECO:0000313" key="2">
    <source>
        <dbReference type="EMBL" id="SEM72792.1"/>
    </source>
</evidence>
<dbReference type="STRING" id="1173111.SAMN05444955_101290"/>
<organism evidence="2 3">
    <name type="scientific">Lihuaxuella thermophila</name>
    <dbReference type="NCBI Taxonomy" id="1173111"/>
    <lineage>
        <taxon>Bacteria</taxon>
        <taxon>Bacillati</taxon>
        <taxon>Bacillota</taxon>
        <taxon>Bacilli</taxon>
        <taxon>Bacillales</taxon>
        <taxon>Thermoactinomycetaceae</taxon>
        <taxon>Lihuaxuella</taxon>
    </lineage>
</organism>
<evidence type="ECO:0000256" key="1">
    <source>
        <dbReference type="SAM" id="Phobius"/>
    </source>
</evidence>
<dbReference type="Proteomes" id="UP000199695">
    <property type="component" value="Unassembled WGS sequence"/>
</dbReference>
<dbReference type="RefSeq" id="WP_089964575.1">
    <property type="nucleotide sequence ID" value="NZ_FOCQ01000001.1"/>
</dbReference>